<dbReference type="InParanoid" id="A0A212EID4"/>
<organism evidence="1 2">
    <name type="scientific">Danaus plexippus plexippus</name>
    <dbReference type="NCBI Taxonomy" id="278856"/>
    <lineage>
        <taxon>Eukaryota</taxon>
        <taxon>Metazoa</taxon>
        <taxon>Ecdysozoa</taxon>
        <taxon>Arthropoda</taxon>
        <taxon>Hexapoda</taxon>
        <taxon>Insecta</taxon>
        <taxon>Pterygota</taxon>
        <taxon>Neoptera</taxon>
        <taxon>Endopterygota</taxon>
        <taxon>Lepidoptera</taxon>
        <taxon>Glossata</taxon>
        <taxon>Ditrysia</taxon>
        <taxon>Papilionoidea</taxon>
        <taxon>Nymphalidae</taxon>
        <taxon>Danainae</taxon>
        <taxon>Danaini</taxon>
        <taxon>Danaina</taxon>
        <taxon>Danaus</taxon>
        <taxon>Danaus</taxon>
    </lineage>
</organism>
<proteinExistence type="predicted"/>
<gene>
    <name evidence="1" type="ORF">KGM_212580</name>
</gene>
<dbReference type="Proteomes" id="UP000007151">
    <property type="component" value="Unassembled WGS sequence"/>
</dbReference>
<dbReference type="AlphaFoldDB" id="A0A212EID4"/>
<dbReference type="EMBL" id="AGBW02014676">
    <property type="protein sequence ID" value="OWR41235.1"/>
    <property type="molecule type" value="Genomic_DNA"/>
</dbReference>
<evidence type="ECO:0000313" key="2">
    <source>
        <dbReference type="Proteomes" id="UP000007151"/>
    </source>
</evidence>
<name>A0A212EID4_DANPL</name>
<keyword evidence="2" id="KW-1185">Reference proteome</keyword>
<reference evidence="1 2" key="1">
    <citation type="journal article" date="2011" name="Cell">
        <title>The monarch butterfly genome yields insights into long-distance migration.</title>
        <authorList>
            <person name="Zhan S."/>
            <person name="Merlin C."/>
            <person name="Boore J.L."/>
            <person name="Reppert S.M."/>
        </authorList>
    </citation>
    <scope>NUCLEOTIDE SEQUENCE [LARGE SCALE GENOMIC DNA]</scope>
    <source>
        <strain evidence="1">F-2</strain>
    </source>
</reference>
<dbReference type="KEGG" id="dpl:KGM_212580"/>
<sequence>MFKLKKNITYLLYREALLEAFIVRAWLDYPDKPTKINEEAEWFRESMSHICDAATAEQEGAELHDRYREAKKAFQRALVSAKTQANEMLLEALDREPLGRPYQVWYGARCIDGFPHCSGVSNHSFWMSPACPVRSPESVERRTERRACPARCKQLPSYVGRMDLPLPQIKGCLLPCSSLCKFP</sequence>
<comment type="caution">
    <text evidence="1">The sequence shown here is derived from an EMBL/GenBank/DDBJ whole genome shotgun (WGS) entry which is preliminary data.</text>
</comment>
<protein>
    <submittedName>
        <fullName evidence="1">Uncharacterized protein</fullName>
    </submittedName>
</protein>
<accession>A0A212EID4</accession>
<evidence type="ECO:0000313" key="1">
    <source>
        <dbReference type="EMBL" id="OWR41235.1"/>
    </source>
</evidence>